<comment type="caution">
    <text evidence="2">The sequence shown here is derived from an EMBL/GenBank/DDBJ whole genome shotgun (WGS) entry which is preliminary data.</text>
</comment>
<reference evidence="2" key="1">
    <citation type="submission" date="2020-03" db="EMBL/GenBank/DDBJ databases">
        <authorList>
            <person name="Weist P."/>
        </authorList>
    </citation>
    <scope>NUCLEOTIDE SEQUENCE</scope>
</reference>
<evidence type="ECO:0000313" key="2">
    <source>
        <dbReference type="EMBL" id="CAB1446479.1"/>
    </source>
</evidence>
<feature type="compositionally biased region" description="Polar residues" evidence="1">
    <location>
        <begin position="49"/>
        <end position="60"/>
    </location>
</feature>
<protein>
    <submittedName>
        <fullName evidence="2">Uncharacterized protein</fullName>
    </submittedName>
</protein>
<evidence type="ECO:0000256" key="1">
    <source>
        <dbReference type="SAM" id="MobiDB-lite"/>
    </source>
</evidence>
<gene>
    <name evidence="2" type="ORF">PLEPLA_LOCUS34205</name>
</gene>
<name>A0A9N7Z093_PLEPL</name>
<dbReference type="AlphaFoldDB" id="A0A9N7Z093"/>
<feature type="region of interest" description="Disordered" evidence="1">
    <location>
        <begin position="49"/>
        <end position="83"/>
    </location>
</feature>
<keyword evidence="3" id="KW-1185">Reference proteome</keyword>
<sequence length="102" mass="11460">MKCVGLRYKVADYVVFLTFPMKTPKLRARAPSPLTATNERLLLQLLPDNTSLPRAPGSNTRIHDVSKSARPAPHLYPPPPPNQHIEELNWPMIGRYDCAVSD</sequence>
<organism evidence="2 3">
    <name type="scientific">Pleuronectes platessa</name>
    <name type="common">European plaice</name>
    <dbReference type="NCBI Taxonomy" id="8262"/>
    <lineage>
        <taxon>Eukaryota</taxon>
        <taxon>Metazoa</taxon>
        <taxon>Chordata</taxon>
        <taxon>Craniata</taxon>
        <taxon>Vertebrata</taxon>
        <taxon>Euteleostomi</taxon>
        <taxon>Actinopterygii</taxon>
        <taxon>Neopterygii</taxon>
        <taxon>Teleostei</taxon>
        <taxon>Neoteleostei</taxon>
        <taxon>Acanthomorphata</taxon>
        <taxon>Carangaria</taxon>
        <taxon>Pleuronectiformes</taxon>
        <taxon>Pleuronectoidei</taxon>
        <taxon>Pleuronectidae</taxon>
        <taxon>Pleuronectes</taxon>
    </lineage>
</organism>
<accession>A0A9N7Z093</accession>
<evidence type="ECO:0000313" key="3">
    <source>
        <dbReference type="Proteomes" id="UP001153269"/>
    </source>
</evidence>
<proteinExistence type="predicted"/>
<dbReference type="EMBL" id="CADEAL010003916">
    <property type="protein sequence ID" value="CAB1446479.1"/>
    <property type="molecule type" value="Genomic_DNA"/>
</dbReference>
<dbReference type="Proteomes" id="UP001153269">
    <property type="component" value="Unassembled WGS sequence"/>
</dbReference>